<accession>A0ABV0BZN0</accession>
<organism evidence="3 4">
    <name type="scientific">Sphingobacterium kitahiroshimense</name>
    <dbReference type="NCBI Taxonomy" id="470446"/>
    <lineage>
        <taxon>Bacteria</taxon>
        <taxon>Pseudomonadati</taxon>
        <taxon>Bacteroidota</taxon>
        <taxon>Sphingobacteriia</taxon>
        <taxon>Sphingobacteriales</taxon>
        <taxon>Sphingobacteriaceae</taxon>
        <taxon>Sphingobacterium</taxon>
    </lineage>
</organism>
<evidence type="ECO:0000313" key="4">
    <source>
        <dbReference type="Proteomes" id="UP001409291"/>
    </source>
</evidence>
<feature type="domain" description="Rho termination factor-like N-terminal" evidence="2">
    <location>
        <begin position="45"/>
        <end position="78"/>
    </location>
</feature>
<reference evidence="3 4" key="1">
    <citation type="submission" date="2024-04" db="EMBL/GenBank/DDBJ databases">
        <title>WGS of bacteria from Torrens River.</title>
        <authorList>
            <person name="Wyrsch E.R."/>
            <person name="Drigo B."/>
        </authorList>
    </citation>
    <scope>NUCLEOTIDE SEQUENCE [LARGE SCALE GENOMIC DNA]</scope>
    <source>
        <strain evidence="3 4">TWI391</strain>
    </source>
</reference>
<dbReference type="SUPFAM" id="SSF68912">
    <property type="entry name" value="Rho N-terminal domain-like"/>
    <property type="match status" value="1"/>
</dbReference>
<dbReference type="InterPro" id="IPR036269">
    <property type="entry name" value="Rho_N_sf"/>
</dbReference>
<comment type="caution">
    <text evidence="3">The sequence shown here is derived from an EMBL/GenBank/DDBJ whole genome shotgun (WGS) entry which is preliminary data.</text>
</comment>
<feature type="region of interest" description="Disordered" evidence="1">
    <location>
        <begin position="1"/>
        <end position="49"/>
    </location>
</feature>
<evidence type="ECO:0000256" key="1">
    <source>
        <dbReference type="SAM" id="MobiDB-lite"/>
    </source>
</evidence>
<dbReference type="Pfam" id="PF07498">
    <property type="entry name" value="Rho_N"/>
    <property type="match status" value="1"/>
</dbReference>
<dbReference type="RefSeq" id="WP_346582296.1">
    <property type="nucleotide sequence ID" value="NZ_JBDJNQ010000010.1"/>
</dbReference>
<sequence>MKKEQNGHSASKSQDQKKEKIKQNNSSAKRATSNSSKKSATGIGEKTKADLLEIAKRAGVAGRHAMTKDELINAINKKID</sequence>
<protein>
    <submittedName>
        <fullName evidence="3">Rho termination factor N-terminal domain-containing protein</fullName>
    </submittedName>
</protein>
<proteinExistence type="predicted"/>
<feature type="compositionally biased region" description="Polar residues" evidence="1">
    <location>
        <begin position="23"/>
        <end position="39"/>
    </location>
</feature>
<dbReference type="Proteomes" id="UP001409291">
    <property type="component" value="Unassembled WGS sequence"/>
</dbReference>
<name>A0ABV0BZN0_9SPHI</name>
<evidence type="ECO:0000313" key="3">
    <source>
        <dbReference type="EMBL" id="MEN5379508.1"/>
    </source>
</evidence>
<dbReference type="InterPro" id="IPR011112">
    <property type="entry name" value="Rho-like_N"/>
</dbReference>
<evidence type="ECO:0000259" key="2">
    <source>
        <dbReference type="Pfam" id="PF07498"/>
    </source>
</evidence>
<keyword evidence="4" id="KW-1185">Reference proteome</keyword>
<gene>
    <name evidence="3" type="ORF">ABE541_19735</name>
</gene>
<dbReference type="EMBL" id="JBDJNQ010000010">
    <property type="protein sequence ID" value="MEN5379508.1"/>
    <property type="molecule type" value="Genomic_DNA"/>
</dbReference>